<sequence>MIQQSLRGATRQGTPDTPVRRRLAALSPLTAAGLRRAALALGATLTAWLLAACGGGGGGSGEEPFRLDFDAGPVELQTVQGQAAPAVTLNVNSRGETRDPIYVGAEASGPGVLTPLEVDVRGNSAVVKVQADPWLTPGTYTGTLTLLACRDTRCLAHHPGSPHVVRFSTTIHPRLSLPVTPLALSAPQGGAAVTTRVALPAGLPGGLTVGTDADWLQARQDGAELVLSAAPAGLAQGLHTATVQLRQRQPVSQEASLTVQLTVTTGLLTPAQVHLDLDARATPESLRGTLPVTVAPGVVATRWQASVDVSWLRLVRASGTLAEPLVWEVDAAQLAQLPYGTRTDALLRLQLDGVDDGQVRLSVGQLTPTLDSVDLLALTPGQPGTVLAWARGLDGLDTPQALRAAVVVDEGRVSPLAVSRLGPQLLAVSLPALPAGSHSLRLHNPLNLASPTRTLQVLAPVDRSAQGLDWAGTLRNLQWDAVGQALFMHRSDTGELLRVDLSGAQARVSRRALPALREFSLSRDHDTLLAATRDGRWLLLDPATLATRDDLPLANSPAAAPSDLPLPVTGDGLAWVRTDEGWAGLVVMDSLTQAPNVWLSPWEWSFYQGPWAAVSPDGRRLLMTQSAGLSPPPPLLRREASGGRSGVAASLARLPAQADGDYFYAASANREGSRWLLDHARLVDFDLQPRGRLTLPEGWVGLASALSGDGRRAYVYSMAAAAIGTYAEPAPIPPRVQVFDTGAEPDASGQLPWLGFVPVPEAVACRVTQGPTPCQPYRAHLLLTDDQRTLLLAGDRRLLVLPVPAGPLRAQAARGPRATAPLAGHRLR</sequence>
<dbReference type="EMBL" id="JAAGOH010000042">
    <property type="protein sequence ID" value="NDY93637.1"/>
    <property type="molecule type" value="Genomic_DNA"/>
</dbReference>
<evidence type="ECO:0000313" key="2">
    <source>
        <dbReference type="Proteomes" id="UP000484255"/>
    </source>
</evidence>
<protein>
    <recommendedName>
        <fullName evidence="3">BACON domain-containing protein</fullName>
    </recommendedName>
</protein>
<evidence type="ECO:0000313" key="1">
    <source>
        <dbReference type="EMBL" id="NDY93637.1"/>
    </source>
</evidence>
<dbReference type="AlphaFoldDB" id="A0A7C9PJK1"/>
<dbReference type="SUPFAM" id="SSF50969">
    <property type="entry name" value="YVTN repeat-like/Quinoprotein amine dehydrogenase"/>
    <property type="match status" value="1"/>
</dbReference>
<reference evidence="1 2" key="1">
    <citation type="submission" date="2020-02" db="EMBL/GenBank/DDBJ databases">
        <title>Ideonella bacterium strain TBM-1.</title>
        <authorList>
            <person name="Chen W.-M."/>
        </authorList>
    </citation>
    <scope>NUCLEOTIDE SEQUENCE [LARGE SCALE GENOMIC DNA]</scope>
    <source>
        <strain evidence="1 2">TBM-1</strain>
    </source>
</reference>
<keyword evidence="2" id="KW-1185">Reference proteome</keyword>
<evidence type="ECO:0008006" key="3">
    <source>
        <dbReference type="Google" id="ProtNLM"/>
    </source>
</evidence>
<dbReference type="RefSeq" id="WP_163459668.1">
    <property type="nucleotide sequence ID" value="NZ_JAAGOH010000042.1"/>
</dbReference>
<accession>A0A7C9PJK1</accession>
<dbReference type="InterPro" id="IPR011044">
    <property type="entry name" value="Quino_amine_DH_bsu"/>
</dbReference>
<comment type="caution">
    <text evidence="1">The sequence shown here is derived from an EMBL/GenBank/DDBJ whole genome shotgun (WGS) entry which is preliminary data.</text>
</comment>
<name>A0A7C9PJK1_9BURK</name>
<organism evidence="1 2">
    <name type="scientific">Ideonella livida</name>
    <dbReference type="NCBI Taxonomy" id="2707176"/>
    <lineage>
        <taxon>Bacteria</taxon>
        <taxon>Pseudomonadati</taxon>
        <taxon>Pseudomonadota</taxon>
        <taxon>Betaproteobacteria</taxon>
        <taxon>Burkholderiales</taxon>
        <taxon>Sphaerotilaceae</taxon>
        <taxon>Ideonella</taxon>
    </lineage>
</organism>
<dbReference type="Proteomes" id="UP000484255">
    <property type="component" value="Unassembled WGS sequence"/>
</dbReference>
<proteinExistence type="predicted"/>
<gene>
    <name evidence="1" type="ORF">G3A44_20820</name>
</gene>